<dbReference type="AlphaFoldDB" id="A0AB33BNS3"/>
<protein>
    <submittedName>
        <fullName evidence="1">Uncharacterized protein</fullName>
    </submittedName>
</protein>
<dbReference type="EMBL" id="CP015145">
    <property type="protein sequence ID" value="AMX20198.1"/>
    <property type="molecule type" value="Genomic_DNA"/>
</dbReference>
<evidence type="ECO:0000313" key="2">
    <source>
        <dbReference type="Proteomes" id="UP000076152"/>
    </source>
</evidence>
<reference evidence="1 2" key="1">
    <citation type="submission" date="2016-04" db="EMBL/GenBank/DDBJ databases">
        <title>Complete genome sequencing of OXA-72 bearing Acinetobacter pittii strain IEC338SC.</title>
        <authorList>
            <person name="Brasiliense D.M."/>
            <person name="Lima K.V."/>
            <person name="Souza C.O."/>
            <person name="Dutra L.G."/>
            <person name="Mamizuka E.M."/>
            <person name="Perez-Chaparro P.J."/>
            <person name="McCulloch J.A."/>
        </authorList>
    </citation>
    <scope>NUCLEOTIDE SEQUENCE [LARGE SCALE GENOMIC DNA]</scope>
    <source>
        <strain evidence="1 2">IEC338SC</strain>
    </source>
</reference>
<name>A0AB33BNS3_ACIPI</name>
<sequence>MNQVNDTPCGACDIGVYNEIACLNKTARAFGAMSSEERKANMPRCKNFDRECIGAKDYNQLITEVDAHLESMTKRDGVKG</sequence>
<gene>
    <name evidence="1" type="ORF">IEC338SC_3084</name>
</gene>
<accession>A0AB33BNS3</accession>
<evidence type="ECO:0000313" key="1">
    <source>
        <dbReference type="EMBL" id="AMX20198.1"/>
    </source>
</evidence>
<proteinExistence type="predicted"/>
<organism evidence="1 2">
    <name type="scientific">Acinetobacter pittii</name>
    <name type="common">Acinetobacter genomosp. 3</name>
    <dbReference type="NCBI Taxonomy" id="48296"/>
    <lineage>
        <taxon>Bacteria</taxon>
        <taxon>Pseudomonadati</taxon>
        <taxon>Pseudomonadota</taxon>
        <taxon>Gammaproteobacteria</taxon>
        <taxon>Moraxellales</taxon>
        <taxon>Moraxellaceae</taxon>
        <taxon>Acinetobacter</taxon>
        <taxon>Acinetobacter calcoaceticus/baumannii complex</taxon>
    </lineage>
</organism>
<dbReference type="Proteomes" id="UP000076152">
    <property type="component" value="Chromosome"/>
</dbReference>